<sequence>MYKTICLKDFKDFKKGQIFNTYERSSYAYLNDEDSEDTEFIKIPYADFKHYFRIINYVIGLPIIIKKYRYKFFRKVEFEEVERKVYGFDLETKYLKRIQREIFLPLYLFEEDEEFLLEFSYTLNYVLNSLEQISKIHKMTDIDLDVEITRAAKYLNELEILYNKADNSALVKAQKLLENHHNYMDYIVMAMNNINKC</sequence>
<dbReference type="AlphaFoldDB" id="A0A9W3P0Z2"/>
<keyword evidence="1" id="KW-0614">Plasmid</keyword>
<dbReference type="RefSeq" id="WP_000278496.1">
    <property type="nucleotide sequence ID" value="NC_018486.1"/>
</dbReference>
<dbReference type="EMBL" id="CP003753">
    <property type="protein sequence ID" value="AFQ19519.1"/>
    <property type="molecule type" value="Genomic_DNA"/>
</dbReference>
<organism evidence="1 2">
    <name type="scientific">Bacillus thuringiensis HD-771</name>
    <dbReference type="NCBI Taxonomy" id="1218175"/>
    <lineage>
        <taxon>Bacteria</taxon>
        <taxon>Bacillati</taxon>
        <taxon>Bacillota</taxon>
        <taxon>Bacilli</taxon>
        <taxon>Bacillales</taxon>
        <taxon>Bacillaceae</taxon>
        <taxon>Bacillus</taxon>
        <taxon>Bacillus cereus group</taxon>
    </lineage>
</organism>
<evidence type="ECO:0000313" key="2">
    <source>
        <dbReference type="Proteomes" id="UP000005259"/>
    </source>
</evidence>
<proteinExistence type="predicted"/>
<gene>
    <name evidence="1" type="ORF">BTG_30903</name>
</gene>
<geneLocation type="plasmid" evidence="1 2">
    <name>p01</name>
</geneLocation>
<accession>A0A9W3P0Z2</accession>
<protein>
    <submittedName>
        <fullName evidence="1">Uncharacterized protein</fullName>
    </submittedName>
</protein>
<evidence type="ECO:0000313" key="1">
    <source>
        <dbReference type="EMBL" id="AFQ19519.1"/>
    </source>
</evidence>
<dbReference type="KEGG" id="bti:BTG_30903"/>
<name>A0A9W3P0Z2_BACTU</name>
<dbReference type="Proteomes" id="UP000005259">
    <property type="component" value="Plasmid p01"/>
</dbReference>
<reference evidence="1 2" key="1">
    <citation type="submission" date="2012-08" db="EMBL/GenBank/DDBJ databases">
        <authorList>
            <person name="Doggett N."/>
            <person name="Teshima H."/>
            <person name="Bruce D."/>
            <person name="Detter J.C."/>
            <person name="Johnson S.L."/>
            <person name="Han C."/>
        </authorList>
    </citation>
    <scope>NUCLEOTIDE SEQUENCE [LARGE SCALE GENOMIC DNA]</scope>
    <source>
        <strain evidence="1 2">HD-771</strain>
        <plasmid evidence="1 2">p01</plasmid>
    </source>
</reference>